<accession>A0A844F6S6</accession>
<dbReference type="AlphaFoldDB" id="A0A844F6S6"/>
<sequence length="314" mass="34442">MKSILYDKSEAVAALNRVEGFNPVELARRLEKEGQEDQLYLDVKYRKLWFRLVYPMGKIISIVRSFSENAALVEARIYLDKCDEEDSFIANAFSQKFRSEDPNFGAKFLELAETAAVGRALSDAGFGLQFADVGEENDPEQVDAGIQILQSSQNSGTVQSPYSRNRADYQSTENTYQQPERQMTGGSIPPMQPQSGMMGQFFQQAQANGSIIGQPSMQNTYGQQLGMNSMAVGTVGNAIDGSLPVEELLQHMTYEQAVQVVIPGKGKFGGKTMGQVAKESPQSLDWFARSYSGNNNAVPAAAKFLLNKALPMAG</sequence>
<reference evidence="2 3" key="1">
    <citation type="submission" date="2019-08" db="EMBL/GenBank/DDBJ databases">
        <title>In-depth cultivation of the pig gut microbiome towards novel bacterial diversity and tailored functional studies.</title>
        <authorList>
            <person name="Wylensek D."/>
            <person name="Hitch T.C.A."/>
            <person name="Clavel T."/>
        </authorList>
    </citation>
    <scope>NUCLEOTIDE SEQUENCE [LARGE SCALE GENOMIC DNA]</scope>
    <source>
        <strain evidence="2 3">BL-389-WT-3D</strain>
    </source>
</reference>
<proteinExistence type="predicted"/>
<comment type="caution">
    <text evidence="2">The sequence shown here is derived from an EMBL/GenBank/DDBJ whole genome shotgun (WGS) entry which is preliminary data.</text>
</comment>
<evidence type="ECO:0000313" key="2">
    <source>
        <dbReference type="EMBL" id="MSS41093.1"/>
    </source>
</evidence>
<dbReference type="EMBL" id="VUMB01000026">
    <property type="protein sequence ID" value="MSS41093.1"/>
    <property type="molecule type" value="Genomic_DNA"/>
</dbReference>
<name>A0A844F6S6_CLOSV</name>
<dbReference type="RefSeq" id="WP_154322058.1">
    <property type="nucleotide sequence ID" value="NZ_CP045695.1"/>
</dbReference>
<feature type="region of interest" description="Disordered" evidence="1">
    <location>
        <begin position="153"/>
        <end position="185"/>
    </location>
</feature>
<dbReference type="Proteomes" id="UP000462363">
    <property type="component" value="Unassembled WGS sequence"/>
</dbReference>
<evidence type="ECO:0000256" key="1">
    <source>
        <dbReference type="SAM" id="MobiDB-lite"/>
    </source>
</evidence>
<gene>
    <name evidence="2" type="ORF">FYJ37_12215</name>
</gene>
<protein>
    <submittedName>
        <fullName evidence="2">Uncharacterized protein</fullName>
    </submittedName>
</protein>
<organism evidence="2 3">
    <name type="scientific">Clostridium scindens (strain JCM 10418 / VPI 12708)</name>
    <dbReference type="NCBI Taxonomy" id="29347"/>
    <lineage>
        <taxon>Bacteria</taxon>
        <taxon>Bacillati</taxon>
        <taxon>Bacillota</taxon>
        <taxon>Clostridia</taxon>
        <taxon>Lachnospirales</taxon>
        <taxon>Lachnospiraceae</taxon>
    </lineage>
</organism>
<evidence type="ECO:0000313" key="3">
    <source>
        <dbReference type="Proteomes" id="UP000462363"/>
    </source>
</evidence>